<name>A0A6J5Q8L8_9CAUD</name>
<evidence type="ECO:0000313" key="2">
    <source>
        <dbReference type="EMBL" id="CAB4176660.1"/>
    </source>
</evidence>
<dbReference type="EMBL" id="LR798377">
    <property type="protein sequence ID" value="CAB5227542.1"/>
    <property type="molecule type" value="Genomic_DNA"/>
</dbReference>
<evidence type="ECO:0000313" key="4">
    <source>
        <dbReference type="EMBL" id="CAB4198072.1"/>
    </source>
</evidence>
<protein>
    <submittedName>
        <fullName evidence="3">Uncharacterized protein</fullName>
    </submittedName>
</protein>
<dbReference type="EMBL" id="LR797361">
    <property type="protein sequence ID" value="CAB4210472.1"/>
    <property type="molecule type" value="Genomic_DNA"/>
</dbReference>
<dbReference type="EMBL" id="LR797009">
    <property type="protein sequence ID" value="CAB4181080.1"/>
    <property type="molecule type" value="Genomic_DNA"/>
</dbReference>
<dbReference type="EMBL" id="LR796942">
    <property type="protein sequence ID" value="CAB4176660.1"/>
    <property type="molecule type" value="Genomic_DNA"/>
</dbReference>
<evidence type="ECO:0000313" key="1">
    <source>
        <dbReference type="EMBL" id="CAB4169071.1"/>
    </source>
</evidence>
<evidence type="ECO:0000313" key="5">
    <source>
        <dbReference type="EMBL" id="CAB4210472.1"/>
    </source>
</evidence>
<reference evidence="3" key="1">
    <citation type="submission" date="2020-05" db="EMBL/GenBank/DDBJ databases">
        <authorList>
            <person name="Chiriac C."/>
            <person name="Salcher M."/>
            <person name="Ghai R."/>
            <person name="Kavagutti S V."/>
        </authorList>
    </citation>
    <scope>NUCLEOTIDE SEQUENCE</scope>
</reference>
<dbReference type="EMBL" id="LR796838">
    <property type="protein sequence ID" value="CAB4169071.1"/>
    <property type="molecule type" value="Genomic_DNA"/>
</dbReference>
<gene>
    <name evidence="3" type="ORF">UFOVP1073_9</name>
    <name evidence="4" type="ORF">UFOVP1308_48</name>
    <name evidence="5" type="ORF">UFOVP1423_21</name>
    <name evidence="6" type="ORF">UFOVP1520_66</name>
    <name evidence="1" type="ORF">UFOVP898_11</name>
    <name evidence="2" type="ORF">UFOVP985_48</name>
</gene>
<proteinExistence type="predicted"/>
<organism evidence="3">
    <name type="scientific">uncultured Caudovirales phage</name>
    <dbReference type="NCBI Taxonomy" id="2100421"/>
    <lineage>
        <taxon>Viruses</taxon>
        <taxon>Duplodnaviria</taxon>
        <taxon>Heunggongvirae</taxon>
        <taxon>Uroviricota</taxon>
        <taxon>Caudoviricetes</taxon>
        <taxon>Peduoviridae</taxon>
        <taxon>Maltschvirus</taxon>
        <taxon>Maltschvirus maltsch</taxon>
    </lineage>
</organism>
<accession>A0A6J5Q8L8</accession>
<evidence type="ECO:0000313" key="3">
    <source>
        <dbReference type="EMBL" id="CAB4181080.1"/>
    </source>
</evidence>
<sequence length="109" mass="12585">MSEKWDDQHTCLRCEGSAHDVVRDEKDYAILECAFCGTTERVPPLKRVKPAVKPKPKEDFRFTNGRFAGMTLDEVSKTEIGPQYLEHLKNTNQFIRPMVEAFLLKNVRS</sequence>
<evidence type="ECO:0000313" key="6">
    <source>
        <dbReference type="EMBL" id="CAB5227542.1"/>
    </source>
</evidence>
<dbReference type="EMBL" id="LR797259">
    <property type="protein sequence ID" value="CAB4198072.1"/>
    <property type="molecule type" value="Genomic_DNA"/>
</dbReference>